<dbReference type="InterPro" id="IPR000843">
    <property type="entry name" value="HTH_LacI"/>
</dbReference>
<evidence type="ECO:0000256" key="1">
    <source>
        <dbReference type="ARBA" id="ARBA00023015"/>
    </source>
</evidence>
<dbReference type="Pfam" id="PF13377">
    <property type="entry name" value="Peripla_BP_3"/>
    <property type="match status" value="1"/>
</dbReference>
<organism evidence="6 8">
    <name type="scientific">Bifidobacterium eulemuris</name>
    <dbReference type="NCBI Taxonomy" id="1765219"/>
    <lineage>
        <taxon>Bacteria</taxon>
        <taxon>Bacillati</taxon>
        <taxon>Actinomycetota</taxon>
        <taxon>Actinomycetes</taxon>
        <taxon>Bifidobacteriales</taxon>
        <taxon>Bifidobacteriaceae</taxon>
        <taxon>Bifidobacterium</taxon>
    </lineage>
</organism>
<reference evidence="7 9" key="2">
    <citation type="submission" date="2020-10" db="EMBL/GenBank/DDBJ databases">
        <title>Genome sequencing of Bifidobacterium eulemuris_DSMZ_100216.</title>
        <authorList>
            <person name="Kim J."/>
        </authorList>
    </citation>
    <scope>NUCLEOTIDE SEQUENCE [LARGE SCALE GENOMIC DNA]</scope>
    <source>
        <strain evidence="7 9">DSM 100216</strain>
    </source>
</reference>
<evidence type="ECO:0000256" key="3">
    <source>
        <dbReference type="ARBA" id="ARBA00023163"/>
    </source>
</evidence>
<dbReference type="CDD" id="cd01392">
    <property type="entry name" value="HTH_LacI"/>
    <property type="match status" value="1"/>
</dbReference>
<proteinExistence type="predicted"/>
<dbReference type="PANTHER" id="PTHR30146:SF153">
    <property type="entry name" value="LACTOSE OPERON REPRESSOR"/>
    <property type="match status" value="1"/>
</dbReference>
<dbReference type="Gene3D" id="1.10.260.40">
    <property type="entry name" value="lambda repressor-like DNA-binding domains"/>
    <property type="match status" value="1"/>
</dbReference>
<keyword evidence="9" id="KW-1185">Reference proteome</keyword>
<dbReference type="InterPro" id="IPR046335">
    <property type="entry name" value="LacI/GalR-like_sensor"/>
</dbReference>
<dbReference type="InterPro" id="IPR001387">
    <property type="entry name" value="Cro/C1-type_HTH"/>
</dbReference>
<dbReference type="GO" id="GO:0000976">
    <property type="term" value="F:transcription cis-regulatory region binding"/>
    <property type="evidence" value="ECO:0007669"/>
    <property type="project" value="TreeGrafter"/>
</dbReference>
<dbReference type="OrthoDB" id="3227375at2"/>
<evidence type="ECO:0000313" key="8">
    <source>
        <dbReference type="Proteomes" id="UP000216057"/>
    </source>
</evidence>
<keyword evidence="3" id="KW-0804">Transcription</keyword>
<dbReference type="SUPFAM" id="SSF53822">
    <property type="entry name" value="Periplasmic binding protein-like I"/>
    <property type="match status" value="1"/>
</dbReference>
<dbReference type="SMART" id="SM00354">
    <property type="entry name" value="HTH_LACI"/>
    <property type="match status" value="1"/>
</dbReference>
<dbReference type="Proteomes" id="UP000593943">
    <property type="component" value="Chromosome"/>
</dbReference>
<dbReference type="EMBL" id="MWWZ01000010">
    <property type="protein sequence ID" value="OZG65889.1"/>
    <property type="molecule type" value="Genomic_DNA"/>
</dbReference>
<dbReference type="PROSITE" id="PS50943">
    <property type="entry name" value="HTH_CROC1"/>
    <property type="match status" value="1"/>
</dbReference>
<dbReference type="GO" id="GO:0003700">
    <property type="term" value="F:DNA-binding transcription factor activity"/>
    <property type="evidence" value="ECO:0007669"/>
    <property type="project" value="TreeGrafter"/>
</dbReference>
<evidence type="ECO:0000313" key="9">
    <source>
        <dbReference type="Proteomes" id="UP000593943"/>
    </source>
</evidence>
<gene>
    <name evidence="7" type="ORF">BE0216_05365</name>
    <name evidence="6" type="ORF">BEUL_1787</name>
</gene>
<evidence type="ECO:0000313" key="6">
    <source>
        <dbReference type="EMBL" id="OZG65889.1"/>
    </source>
</evidence>
<sequence>MPATLADIAQKAGVSQATVSRVMNGKPGVSNETREAILKLAELLGVPTNTARHDSTQLIALITPDLSNPIFPQFVNTLSTLLTQQRALPILCTYAFSGTSEASLINMLQTQPIQGAILLAGNFDTNSSDHSIYQSLVDRGIPLVFLNESAHDINGFYVETDHTSAMTMALKHLINLGHTNIGVLLGDHNHYPTIAMYQASERFFLQHEIPHSEDLTAWTTYGVESGKEKARQLIDQGATAIACASDQLALGAIQAAKDMGLQVPKDISVTGFDDSLLAAQTSPALTTVRQPVSAICQSMVRSLFAMMQDKMLSARHETISHQPELIVRDSTAICKK</sequence>
<dbReference type="AlphaFoldDB" id="A0A261G3A1"/>
<feature type="domain" description="HTH lacI-type" evidence="4">
    <location>
        <begin position="3"/>
        <end position="56"/>
    </location>
</feature>
<dbReference type="PRINTS" id="PR00036">
    <property type="entry name" value="HTHLACI"/>
</dbReference>
<evidence type="ECO:0000313" key="7">
    <source>
        <dbReference type="EMBL" id="QOL31960.1"/>
    </source>
</evidence>
<accession>A0A261G3A1</accession>
<reference evidence="6 8" key="1">
    <citation type="journal article" date="2017" name="BMC Genomics">
        <title>Comparative genomic and phylogenomic analyses of the Bifidobacteriaceae family.</title>
        <authorList>
            <person name="Lugli G.A."/>
            <person name="Milani C."/>
            <person name="Turroni F."/>
            <person name="Duranti S."/>
            <person name="Mancabelli L."/>
            <person name="Mangifesta M."/>
            <person name="Ferrario C."/>
            <person name="Modesto M."/>
            <person name="Mattarelli P."/>
            <person name="Jiri K."/>
            <person name="van Sinderen D."/>
            <person name="Ventura M."/>
        </authorList>
    </citation>
    <scope>NUCLEOTIDE SEQUENCE [LARGE SCALE GENOMIC DNA]</scope>
    <source>
        <strain evidence="6 8">DSM 100216</strain>
    </source>
</reference>
<name>A0A261G3A1_9BIFI</name>
<dbReference type="RefSeq" id="WP_094637320.1">
    <property type="nucleotide sequence ID" value="NZ_CP062938.1"/>
</dbReference>
<dbReference type="InterPro" id="IPR010982">
    <property type="entry name" value="Lambda_DNA-bd_dom_sf"/>
</dbReference>
<evidence type="ECO:0000259" key="5">
    <source>
        <dbReference type="PROSITE" id="PS50943"/>
    </source>
</evidence>
<dbReference type="SUPFAM" id="SSF47413">
    <property type="entry name" value="lambda repressor-like DNA-binding domains"/>
    <property type="match status" value="1"/>
</dbReference>
<dbReference type="EMBL" id="CP062938">
    <property type="protein sequence ID" value="QOL31960.1"/>
    <property type="molecule type" value="Genomic_DNA"/>
</dbReference>
<dbReference type="Pfam" id="PF00356">
    <property type="entry name" value="LacI"/>
    <property type="match status" value="1"/>
</dbReference>
<dbReference type="CDD" id="cd06267">
    <property type="entry name" value="PBP1_LacI_sugar_binding-like"/>
    <property type="match status" value="1"/>
</dbReference>
<dbReference type="KEGG" id="beu:BE0216_05365"/>
<evidence type="ECO:0000256" key="2">
    <source>
        <dbReference type="ARBA" id="ARBA00023125"/>
    </source>
</evidence>
<dbReference type="PROSITE" id="PS00356">
    <property type="entry name" value="HTH_LACI_1"/>
    <property type="match status" value="1"/>
</dbReference>
<dbReference type="PROSITE" id="PS50932">
    <property type="entry name" value="HTH_LACI_2"/>
    <property type="match status" value="1"/>
</dbReference>
<dbReference type="PANTHER" id="PTHR30146">
    <property type="entry name" value="LACI-RELATED TRANSCRIPTIONAL REPRESSOR"/>
    <property type="match status" value="1"/>
</dbReference>
<feature type="domain" description="HTH cro/C1-type" evidence="5">
    <location>
        <begin position="4"/>
        <end position="51"/>
    </location>
</feature>
<keyword evidence="1" id="KW-0805">Transcription regulation</keyword>
<dbReference type="Proteomes" id="UP000216057">
    <property type="component" value="Unassembled WGS sequence"/>
</dbReference>
<dbReference type="InterPro" id="IPR028082">
    <property type="entry name" value="Peripla_BP_I"/>
</dbReference>
<dbReference type="Gene3D" id="3.40.50.2300">
    <property type="match status" value="2"/>
</dbReference>
<protein>
    <submittedName>
        <fullName evidence="6 7">Transcriptional regulator</fullName>
    </submittedName>
</protein>
<keyword evidence="2 7" id="KW-0238">DNA-binding</keyword>
<evidence type="ECO:0000259" key="4">
    <source>
        <dbReference type="PROSITE" id="PS50932"/>
    </source>
</evidence>